<sequence>MISPVASIIDAFCHCLCRRCSEPSLPLSPTESPQLPLLFAVAIGVRCRCCPLPLFCCCLLSLSAASTATTAVVRSTVAAVLD</sequence>
<dbReference type="EMBL" id="AMZH03001637">
    <property type="protein sequence ID" value="RRT78585.1"/>
    <property type="molecule type" value="Genomic_DNA"/>
</dbReference>
<evidence type="ECO:0000313" key="1">
    <source>
        <dbReference type="EMBL" id="RRT78585.1"/>
    </source>
</evidence>
<protein>
    <submittedName>
        <fullName evidence="1">Uncharacterized protein</fullName>
    </submittedName>
</protein>
<dbReference type="AlphaFoldDB" id="A0A427AQW1"/>
<name>A0A427AQW1_ENSVE</name>
<dbReference type="Proteomes" id="UP000287651">
    <property type="component" value="Unassembled WGS sequence"/>
</dbReference>
<reference evidence="1 2" key="1">
    <citation type="journal article" date="2014" name="Agronomy (Basel)">
        <title>A Draft Genome Sequence for Ensete ventricosum, the Drought-Tolerant Tree Against Hunger.</title>
        <authorList>
            <person name="Harrison J."/>
            <person name="Moore K.A."/>
            <person name="Paszkiewicz K."/>
            <person name="Jones T."/>
            <person name="Grant M."/>
            <person name="Ambacheew D."/>
            <person name="Muzemil S."/>
            <person name="Studholme D.J."/>
        </authorList>
    </citation>
    <scope>NUCLEOTIDE SEQUENCE [LARGE SCALE GENOMIC DNA]</scope>
</reference>
<organism evidence="1 2">
    <name type="scientific">Ensete ventricosum</name>
    <name type="common">Abyssinian banana</name>
    <name type="synonym">Musa ensete</name>
    <dbReference type="NCBI Taxonomy" id="4639"/>
    <lineage>
        <taxon>Eukaryota</taxon>
        <taxon>Viridiplantae</taxon>
        <taxon>Streptophyta</taxon>
        <taxon>Embryophyta</taxon>
        <taxon>Tracheophyta</taxon>
        <taxon>Spermatophyta</taxon>
        <taxon>Magnoliopsida</taxon>
        <taxon>Liliopsida</taxon>
        <taxon>Zingiberales</taxon>
        <taxon>Musaceae</taxon>
        <taxon>Ensete</taxon>
    </lineage>
</organism>
<accession>A0A427AQW1</accession>
<comment type="caution">
    <text evidence="1">The sequence shown here is derived from an EMBL/GenBank/DDBJ whole genome shotgun (WGS) entry which is preliminary data.</text>
</comment>
<evidence type="ECO:0000313" key="2">
    <source>
        <dbReference type="Proteomes" id="UP000287651"/>
    </source>
</evidence>
<proteinExistence type="predicted"/>
<gene>
    <name evidence="1" type="ORF">B296_00020164</name>
</gene>